<comment type="similarity">
    <text evidence="1 6">Belongs to the sigma-70 factor family. ECF subfamily.</text>
</comment>
<dbReference type="AlphaFoldDB" id="A0A3M0AEA8"/>
<dbReference type="InterPro" id="IPR000838">
    <property type="entry name" value="RNA_pol_sigma70_ECF_CS"/>
</dbReference>
<dbReference type="PANTHER" id="PTHR43133:SF51">
    <property type="entry name" value="RNA POLYMERASE SIGMA FACTOR"/>
    <property type="match status" value="1"/>
</dbReference>
<comment type="caution">
    <text evidence="9">The sequence shown here is derived from an EMBL/GenBank/DDBJ whole genome shotgun (WGS) entry which is preliminary data.</text>
</comment>
<evidence type="ECO:0000256" key="6">
    <source>
        <dbReference type="RuleBase" id="RU000716"/>
    </source>
</evidence>
<dbReference type="InterPro" id="IPR013249">
    <property type="entry name" value="RNA_pol_sigma70_r4_t2"/>
</dbReference>
<evidence type="ECO:0000259" key="8">
    <source>
        <dbReference type="Pfam" id="PF08281"/>
    </source>
</evidence>
<dbReference type="GO" id="GO:0016987">
    <property type="term" value="F:sigma factor activity"/>
    <property type="evidence" value="ECO:0007669"/>
    <property type="project" value="UniProtKB-KW"/>
</dbReference>
<evidence type="ECO:0000256" key="2">
    <source>
        <dbReference type="ARBA" id="ARBA00023015"/>
    </source>
</evidence>
<keyword evidence="3 6" id="KW-0731">Sigma factor</keyword>
<dbReference type="Gene3D" id="1.10.1740.10">
    <property type="match status" value="1"/>
</dbReference>
<keyword evidence="4 6" id="KW-0238">DNA-binding</keyword>
<evidence type="ECO:0000259" key="7">
    <source>
        <dbReference type="Pfam" id="PF04542"/>
    </source>
</evidence>
<dbReference type="InterPro" id="IPR014284">
    <property type="entry name" value="RNA_pol_sigma-70_dom"/>
</dbReference>
<dbReference type="Pfam" id="PF04542">
    <property type="entry name" value="Sigma70_r2"/>
    <property type="match status" value="1"/>
</dbReference>
<keyword evidence="5 6" id="KW-0804">Transcription</keyword>
<dbReference type="Proteomes" id="UP000267187">
    <property type="component" value="Unassembled WGS sequence"/>
</dbReference>
<dbReference type="NCBIfam" id="TIGR02937">
    <property type="entry name" value="sigma70-ECF"/>
    <property type="match status" value="1"/>
</dbReference>
<dbReference type="GO" id="GO:0006352">
    <property type="term" value="P:DNA-templated transcription initiation"/>
    <property type="evidence" value="ECO:0007669"/>
    <property type="project" value="InterPro"/>
</dbReference>
<dbReference type="PROSITE" id="PS01063">
    <property type="entry name" value="SIGMA70_ECF"/>
    <property type="match status" value="1"/>
</dbReference>
<keyword evidence="10" id="KW-1185">Reference proteome</keyword>
<dbReference type="OrthoDB" id="9780326at2"/>
<dbReference type="SUPFAM" id="SSF88659">
    <property type="entry name" value="Sigma3 and sigma4 domains of RNA polymerase sigma factors"/>
    <property type="match status" value="1"/>
</dbReference>
<gene>
    <name evidence="9" type="ORF">DFR27_0892</name>
</gene>
<dbReference type="InterPro" id="IPR013325">
    <property type="entry name" value="RNA_pol_sigma_r2"/>
</dbReference>
<organism evidence="9 10">
    <name type="scientific">Umboniibacter marinipuniceus</name>
    <dbReference type="NCBI Taxonomy" id="569599"/>
    <lineage>
        <taxon>Bacteria</taxon>
        <taxon>Pseudomonadati</taxon>
        <taxon>Pseudomonadota</taxon>
        <taxon>Gammaproteobacteria</taxon>
        <taxon>Cellvibrionales</taxon>
        <taxon>Cellvibrionaceae</taxon>
        <taxon>Umboniibacter</taxon>
    </lineage>
</organism>
<dbReference type="GO" id="GO:0003677">
    <property type="term" value="F:DNA binding"/>
    <property type="evidence" value="ECO:0007669"/>
    <property type="project" value="UniProtKB-KW"/>
</dbReference>
<evidence type="ECO:0000313" key="10">
    <source>
        <dbReference type="Proteomes" id="UP000267187"/>
    </source>
</evidence>
<feature type="domain" description="RNA polymerase sigma-70 region 2" evidence="7">
    <location>
        <begin position="24"/>
        <end position="93"/>
    </location>
</feature>
<sequence>MAISEEDLVARVQSKQCQHAFGELVKMYQSDVRQLLRKLTGGDMATADDLAQDTFIKAFKGVKNFRKEAGFKTWLFRIAWNVYRDHYRSKKRRPEDYVEEVPETEVESDFNAPMKSKALEAALSTLSSDQRMAIYLCLQQEMTQQEASTIMGLPLGTVKSHVNRGKAKLASLLAGWQREGEYG</sequence>
<name>A0A3M0AEA8_9GAMM</name>
<evidence type="ECO:0000256" key="3">
    <source>
        <dbReference type="ARBA" id="ARBA00023082"/>
    </source>
</evidence>
<dbReference type="InterPro" id="IPR007627">
    <property type="entry name" value="RNA_pol_sigma70_r2"/>
</dbReference>
<dbReference type="Pfam" id="PF08281">
    <property type="entry name" value="Sigma70_r4_2"/>
    <property type="match status" value="1"/>
</dbReference>
<dbReference type="CDD" id="cd06171">
    <property type="entry name" value="Sigma70_r4"/>
    <property type="match status" value="1"/>
</dbReference>
<evidence type="ECO:0000256" key="1">
    <source>
        <dbReference type="ARBA" id="ARBA00010641"/>
    </source>
</evidence>
<dbReference type="Gene3D" id="1.10.10.10">
    <property type="entry name" value="Winged helix-like DNA-binding domain superfamily/Winged helix DNA-binding domain"/>
    <property type="match status" value="1"/>
</dbReference>
<evidence type="ECO:0000256" key="5">
    <source>
        <dbReference type="ARBA" id="ARBA00023163"/>
    </source>
</evidence>
<evidence type="ECO:0000256" key="4">
    <source>
        <dbReference type="ARBA" id="ARBA00023125"/>
    </source>
</evidence>
<dbReference type="SUPFAM" id="SSF88946">
    <property type="entry name" value="Sigma2 domain of RNA polymerase sigma factors"/>
    <property type="match status" value="1"/>
</dbReference>
<reference evidence="9 10" key="1">
    <citation type="submission" date="2018-10" db="EMBL/GenBank/DDBJ databases">
        <title>Genomic Encyclopedia of Type Strains, Phase IV (KMG-IV): sequencing the most valuable type-strain genomes for metagenomic binning, comparative biology and taxonomic classification.</title>
        <authorList>
            <person name="Goeker M."/>
        </authorList>
    </citation>
    <scope>NUCLEOTIDE SEQUENCE [LARGE SCALE GENOMIC DNA]</scope>
    <source>
        <strain evidence="9 10">DSM 25080</strain>
    </source>
</reference>
<dbReference type="InterPro" id="IPR039425">
    <property type="entry name" value="RNA_pol_sigma-70-like"/>
</dbReference>
<feature type="domain" description="RNA polymerase sigma factor 70 region 4 type 2" evidence="8">
    <location>
        <begin position="117"/>
        <end position="169"/>
    </location>
</feature>
<dbReference type="InterPro" id="IPR036388">
    <property type="entry name" value="WH-like_DNA-bd_sf"/>
</dbReference>
<proteinExistence type="inferred from homology"/>
<dbReference type="EMBL" id="REFJ01000002">
    <property type="protein sequence ID" value="RMA81098.1"/>
    <property type="molecule type" value="Genomic_DNA"/>
</dbReference>
<protein>
    <recommendedName>
        <fullName evidence="6">RNA polymerase sigma factor</fullName>
    </recommendedName>
</protein>
<dbReference type="PANTHER" id="PTHR43133">
    <property type="entry name" value="RNA POLYMERASE ECF-TYPE SIGMA FACTO"/>
    <property type="match status" value="1"/>
</dbReference>
<evidence type="ECO:0000313" key="9">
    <source>
        <dbReference type="EMBL" id="RMA81098.1"/>
    </source>
</evidence>
<dbReference type="RefSeq" id="WP_121876260.1">
    <property type="nucleotide sequence ID" value="NZ_REFJ01000002.1"/>
</dbReference>
<accession>A0A3M0AEA8</accession>
<keyword evidence="2 6" id="KW-0805">Transcription regulation</keyword>
<dbReference type="InterPro" id="IPR013324">
    <property type="entry name" value="RNA_pol_sigma_r3/r4-like"/>
</dbReference>